<dbReference type="PANTHER" id="PTHR40422:SF1">
    <property type="entry name" value="TRANSLATION MACHINERY-ASSOCIATED PROTEIN 17"/>
    <property type="match status" value="1"/>
</dbReference>
<dbReference type="AlphaFoldDB" id="A0A436ZXD4"/>
<organism evidence="2 3">
    <name type="scientific">Arthrobotrys flagrans</name>
    <name type="common">Nematode-trapping fungus</name>
    <name type="synonym">Trichothecium flagrans</name>
    <dbReference type="NCBI Taxonomy" id="97331"/>
    <lineage>
        <taxon>Eukaryota</taxon>
        <taxon>Fungi</taxon>
        <taxon>Dikarya</taxon>
        <taxon>Ascomycota</taxon>
        <taxon>Pezizomycotina</taxon>
        <taxon>Orbiliomycetes</taxon>
        <taxon>Orbiliales</taxon>
        <taxon>Orbiliaceae</taxon>
        <taxon>Arthrobotrys</taxon>
    </lineage>
</organism>
<feature type="region of interest" description="Disordered" evidence="1">
    <location>
        <begin position="87"/>
        <end position="134"/>
    </location>
</feature>
<dbReference type="GeneID" id="93587735"/>
<dbReference type="OrthoDB" id="548474at2759"/>
<proteinExistence type="predicted"/>
<protein>
    <submittedName>
        <fullName evidence="2">Uncharacterized protein</fullName>
    </submittedName>
</protein>
<dbReference type="Proteomes" id="UP000283090">
    <property type="component" value="Unassembled WGS sequence"/>
</dbReference>
<dbReference type="VEuPathDB" id="FungiDB:DFL_005424"/>
<evidence type="ECO:0000313" key="2">
    <source>
        <dbReference type="EMBL" id="RVD83644.1"/>
    </source>
</evidence>
<accession>A0A436ZXD4</accession>
<dbReference type="GO" id="GO:0030674">
    <property type="term" value="F:protein-macromolecule adaptor activity"/>
    <property type="evidence" value="ECO:0007669"/>
    <property type="project" value="TreeGrafter"/>
</dbReference>
<dbReference type="GO" id="GO:0070682">
    <property type="term" value="P:proteasome regulatory particle assembly"/>
    <property type="evidence" value="ECO:0007669"/>
    <property type="project" value="InterPro"/>
</dbReference>
<evidence type="ECO:0000256" key="1">
    <source>
        <dbReference type="SAM" id="MobiDB-lite"/>
    </source>
</evidence>
<sequence>MSASAAPIPLDQFAAALLDLEIPQLHQESARLQNSLYHLERSNTTLAEYPDDEDCKDAIRYNQGVIEQQKQRVDIIRLELVRRGVSVGHMDLDTPEPVSSSTGDAQATSAASGSSAPANGAANGHAGEDEGVYL</sequence>
<keyword evidence="3" id="KW-1185">Reference proteome</keyword>
<dbReference type="InterPro" id="IPR038966">
    <property type="entry name" value="TMA17"/>
</dbReference>
<feature type="compositionally biased region" description="Low complexity" evidence="1">
    <location>
        <begin position="99"/>
        <end position="125"/>
    </location>
</feature>
<reference evidence="2 3" key="1">
    <citation type="submission" date="2019-01" db="EMBL/GenBank/DDBJ databases">
        <title>Intercellular communication is required for trap formation in the nematode-trapping fungus Duddingtonia flagrans.</title>
        <authorList>
            <person name="Youssar L."/>
            <person name="Wernet V."/>
            <person name="Hensel N."/>
            <person name="Hildebrandt H.-G."/>
            <person name="Fischer R."/>
        </authorList>
    </citation>
    <scope>NUCLEOTIDE SEQUENCE [LARGE SCALE GENOMIC DNA]</scope>
    <source>
        <strain evidence="2 3">CBS H-5679</strain>
    </source>
</reference>
<dbReference type="EMBL" id="SAEB01000007">
    <property type="protein sequence ID" value="RVD83644.1"/>
    <property type="molecule type" value="Genomic_DNA"/>
</dbReference>
<gene>
    <name evidence="2" type="ORF">DFL_005424</name>
</gene>
<evidence type="ECO:0000313" key="3">
    <source>
        <dbReference type="Proteomes" id="UP000283090"/>
    </source>
</evidence>
<dbReference type="STRING" id="97331.A0A436ZXD4"/>
<dbReference type="PANTHER" id="PTHR40422">
    <property type="entry name" value="TRANSLATION MACHINERY-ASSOCIATED PROTEIN 17"/>
    <property type="match status" value="1"/>
</dbReference>
<dbReference type="RefSeq" id="XP_067489188.1">
    <property type="nucleotide sequence ID" value="XM_067634683.1"/>
</dbReference>
<comment type="caution">
    <text evidence="2">The sequence shown here is derived from an EMBL/GenBank/DDBJ whole genome shotgun (WGS) entry which is preliminary data.</text>
</comment>
<name>A0A436ZXD4_ARTFL</name>